<protein>
    <submittedName>
        <fullName evidence="1">Uncharacterized protein</fullName>
    </submittedName>
</protein>
<organism evidence="1 2">
    <name type="scientific">Vermiconidia calcicola</name>
    <dbReference type="NCBI Taxonomy" id="1690605"/>
    <lineage>
        <taxon>Eukaryota</taxon>
        <taxon>Fungi</taxon>
        <taxon>Dikarya</taxon>
        <taxon>Ascomycota</taxon>
        <taxon>Pezizomycotina</taxon>
        <taxon>Dothideomycetes</taxon>
        <taxon>Dothideomycetidae</taxon>
        <taxon>Mycosphaerellales</taxon>
        <taxon>Extremaceae</taxon>
        <taxon>Vermiconidia</taxon>
    </lineage>
</organism>
<name>A0ACC3NWX2_9PEZI</name>
<evidence type="ECO:0000313" key="1">
    <source>
        <dbReference type="EMBL" id="KAK3724381.1"/>
    </source>
</evidence>
<accession>A0ACC3NWX2</accession>
<dbReference type="EMBL" id="JAUTXU010000005">
    <property type="protein sequence ID" value="KAK3724381.1"/>
    <property type="molecule type" value="Genomic_DNA"/>
</dbReference>
<reference evidence="1" key="1">
    <citation type="submission" date="2023-07" db="EMBL/GenBank/DDBJ databases">
        <title>Black Yeasts Isolated from many extreme environments.</title>
        <authorList>
            <person name="Coleine C."/>
            <person name="Stajich J.E."/>
            <person name="Selbmann L."/>
        </authorList>
    </citation>
    <scope>NUCLEOTIDE SEQUENCE</scope>
    <source>
        <strain evidence="1">CCFEE 5714</strain>
    </source>
</reference>
<sequence>MAAPQWIQISQAEAADMFREAVGALTLQIAQAGTTQLIAQEIADSLDLDPEQTAMVGSLPHTQLAALGSFIFVYPYERYKKIARRYPDRHLDPSAAFGLNAYSSRRDFSRDYPHAVIHTWDFNNVVDRPSWFADCVRNSLAHAQTRYVTQAGNSMVNIYNTRDGDTPNFDIMMRPHDLWKLMRTGLEMFVQTVVAPPAPGQPSSYPPIDLLVRAWAAQG</sequence>
<comment type="caution">
    <text evidence="1">The sequence shown here is derived from an EMBL/GenBank/DDBJ whole genome shotgun (WGS) entry which is preliminary data.</text>
</comment>
<evidence type="ECO:0000313" key="2">
    <source>
        <dbReference type="Proteomes" id="UP001281147"/>
    </source>
</evidence>
<gene>
    <name evidence="1" type="ORF">LTR37_001005</name>
</gene>
<keyword evidence="2" id="KW-1185">Reference proteome</keyword>
<dbReference type="Proteomes" id="UP001281147">
    <property type="component" value="Unassembled WGS sequence"/>
</dbReference>
<proteinExistence type="predicted"/>